<gene>
    <name evidence="2" type="ORF">NA56DRAFT_464302</name>
</gene>
<sequence>MSELQQSYISPDESSSCTFVSNSVDSGCSHRSMAYNESVDDFRDTEYPMMKGKTYLDHAGSTIYAKSLMEEFSQKMITNLFGNPHSTSDPSQLSGHMVDSIREKTLAFFKADPEQFDIVFTANATAAIKLVGECFRDLASASPTSSTFWYGYHKDAHTSVVGIREMTKGNHHCFTSDDEVEKWLSNFQTHSGTPSNSTIPGLFCYPGQSNMTGRRLPLSWTRRLRQSNVPSHQNTYSLLDAAALATTTQLDFSDPEAAPDFTAVSFYKIFGFPDLGALIVRRDSGHILGWRKYFGGGTVNMVTVFHEPSVQRKDAALHDALEDGTLPFHNIIALGCAIDVHMKLYGSMKTISQHTSFLSRRLYLGMINLRHFNGIPLCVVYNDDPARCEYGDPVTQGSTVAFNLMKADGNYVGHSLVEKIANEKGIFLRSGGLCNSGGISHYLQVEPWQFKRAWSAGHRCGEEGIDLVNGKPTGVVRASLGAMSTFPDVDTFLDFLADVFVEQPRTLEQRMVVEQTQEEYLELAICEKPVVIEEPRKQYTDVARLEKINLAPLSYDKPHRQESGYGSKLVTVTALRSLNPENDLIDLYASSTPQKAISTPNFAPTRSAYPKRPGYEQRLPPISSSTIHYGATYQGAADFSKTLAPMHATSYSTEVDVRGGERPLNYQERPQVTSKADKRHSLTKFWKRRRSLTTITGA</sequence>
<dbReference type="GO" id="GO:0008265">
    <property type="term" value="F:molybdenum cofactor sulfurtransferase activity"/>
    <property type="evidence" value="ECO:0007669"/>
    <property type="project" value="TreeGrafter"/>
</dbReference>
<protein>
    <submittedName>
        <fullName evidence="2">PLP-dependent transferase</fullName>
    </submittedName>
</protein>
<dbReference type="Proteomes" id="UP000235672">
    <property type="component" value="Unassembled WGS sequence"/>
</dbReference>
<dbReference type="InterPro" id="IPR000192">
    <property type="entry name" value="Aminotrans_V_dom"/>
</dbReference>
<dbReference type="PANTHER" id="PTHR14237:SF80">
    <property type="entry name" value="MOLYBDENUM COFACTOR SULFURASE"/>
    <property type="match status" value="1"/>
</dbReference>
<dbReference type="OrthoDB" id="10264306at2759"/>
<dbReference type="InterPro" id="IPR015422">
    <property type="entry name" value="PyrdxlP-dep_Trfase_small"/>
</dbReference>
<dbReference type="InterPro" id="IPR015421">
    <property type="entry name" value="PyrdxlP-dep_Trfase_major"/>
</dbReference>
<proteinExistence type="predicted"/>
<dbReference type="Pfam" id="PF00266">
    <property type="entry name" value="Aminotran_5"/>
    <property type="match status" value="1"/>
</dbReference>
<dbReference type="AlphaFoldDB" id="A0A2J6QFD0"/>
<dbReference type="Gene3D" id="3.90.1150.10">
    <property type="entry name" value="Aspartate Aminotransferase, domain 1"/>
    <property type="match status" value="1"/>
</dbReference>
<feature type="domain" description="Aminotransferase class V" evidence="1">
    <location>
        <begin position="54"/>
        <end position="492"/>
    </location>
</feature>
<evidence type="ECO:0000259" key="1">
    <source>
        <dbReference type="Pfam" id="PF00266"/>
    </source>
</evidence>
<accession>A0A2J6QFD0</accession>
<dbReference type="GO" id="GO:0043545">
    <property type="term" value="P:molybdopterin cofactor metabolic process"/>
    <property type="evidence" value="ECO:0007669"/>
    <property type="project" value="TreeGrafter"/>
</dbReference>
<dbReference type="SUPFAM" id="SSF53383">
    <property type="entry name" value="PLP-dependent transferases"/>
    <property type="match status" value="1"/>
</dbReference>
<organism evidence="2 3">
    <name type="scientific">Hyaloscypha hepaticicola</name>
    <dbReference type="NCBI Taxonomy" id="2082293"/>
    <lineage>
        <taxon>Eukaryota</taxon>
        <taxon>Fungi</taxon>
        <taxon>Dikarya</taxon>
        <taxon>Ascomycota</taxon>
        <taxon>Pezizomycotina</taxon>
        <taxon>Leotiomycetes</taxon>
        <taxon>Helotiales</taxon>
        <taxon>Hyaloscyphaceae</taxon>
        <taxon>Hyaloscypha</taxon>
    </lineage>
</organism>
<dbReference type="EMBL" id="KZ613471">
    <property type="protein sequence ID" value="PMD24973.1"/>
    <property type="molecule type" value="Genomic_DNA"/>
</dbReference>
<evidence type="ECO:0000313" key="2">
    <source>
        <dbReference type="EMBL" id="PMD24973.1"/>
    </source>
</evidence>
<dbReference type="InterPro" id="IPR015424">
    <property type="entry name" value="PyrdxlP-dep_Trfase"/>
</dbReference>
<dbReference type="STRING" id="1745343.A0A2J6QFD0"/>
<reference evidence="2 3" key="1">
    <citation type="submission" date="2016-05" db="EMBL/GenBank/DDBJ databases">
        <title>A degradative enzymes factory behind the ericoid mycorrhizal symbiosis.</title>
        <authorList>
            <consortium name="DOE Joint Genome Institute"/>
            <person name="Martino E."/>
            <person name="Morin E."/>
            <person name="Grelet G."/>
            <person name="Kuo A."/>
            <person name="Kohler A."/>
            <person name="Daghino S."/>
            <person name="Barry K."/>
            <person name="Choi C."/>
            <person name="Cichocki N."/>
            <person name="Clum A."/>
            <person name="Copeland A."/>
            <person name="Hainaut M."/>
            <person name="Haridas S."/>
            <person name="Labutti K."/>
            <person name="Lindquist E."/>
            <person name="Lipzen A."/>
            <person name="Khouja H.-R."/>
            <person name="Murat C."/>
            <person name="Ohm R."/>
            <person name="Olson A."/>
            <person name="Spatafora J."/>
            <person name="Veneault-Fourrey C."/>
            <person name="Henrissat B."/>
            <person name="Grigoriev I."/>
            <person name="Martin F."/>
            <person name="Perotto S."/>
        </authorList>
    </citation>
    <scope>NUCLEOTIDE SEQUENCE [LARGE SCALE GENOMIC DNA]</scope>
    <source>
        <strain evidence="2 3">UAMH 7357</strain>
    </source>
</reference>
<evidence type="ECO:0000313" key="3">
    <source>
        <dbReference type="Proteomes" id="UP000235672"/>
    </source>
</evidence>
<keyword evidence="3" id="KW-1185">Reference proteome</keyword>
<name>A0A2J6QFD0_9HELO</name>
<dbReference type="Gene3D" id="3.40.640.10">
    <property type="entry name" value="Type I PLP-dependent aspartate aminotransferase-like (Major domain)"/>
    <property type="match status" value="1"/>
</dbReference>
<dbReference type="PANTHER" id="PTHR14237">
    <property type="entry name" value="MOLYBDOPTERIN COFACTOR SULFURASE MOSC"/>
    <property type="match status" value="1"/>
</dbReference>
<keyword evidence="2" id="KW-0808">Transferase</keyword>